<dbReference type="GO" id="GO:0003676">
    <property type="term" value="F:nucleic acid binding"/>
    <property type="evidence" value="ECO:0007669"/>
    <property type="project" value="InterPro"/>
</dbReference>
<dbReference type="Pfam" id="PF03602">
    <property type="entry name" value="Cons_hypoth95"/>
    <property type="match status" value="1"/>
</dbReference>
<dbReference type="Gene3D" id="3.40.50.150">
    <property type="entry name" value="Vaccinia Virus protein VP39"/>
    <property type="match status" value="1"/>
</dbReference>
<dbReference type="InterPro" id="IPR002052">
    <property type="entry name" value="DNA_methylase_N6_adenine_CS"/>
</dbReference>
<dbReference type="PIRSF" id="PIRSF004553">
    <property type="entry name" value="CHP00095"/>
    <property type="match status" value="1"/>
</dbReference>
<sequence length="183" mass="20998">MRIVAGKFKSRLIKAPQGQNTRPTSDRVKESLFNILGSKVYNAICLDLFAGSGSLGLEALSRNAKKCIFVDHDLQAIRTIKENIVALQVNDKTKVLYMDYQKALRLLKEPFDLIFLDPPYRYSVLDDILKTLEEKNLLSDDAIIVYESAMHTNIDPDYYLGYELKKYQYGDTILNLLQKKKEI</sequence>
<dbReference type="CDD" id="cd02440">
    <property type="entry name" value="AdoMet_MTases"/>
    <property type="match status" value="1"/>
</dbReference>
<dbReference type="AlphaFoldDB" id="A0A9D1G7V4"/>
<dbReference type="PROSITE" id="PS00092">
    <property type="entry name" value="N6_MTASE"/>
    <property type="match status" value="1"/>
</dbReference>
<gene>
    <name evidence="3" type="primary">rsmD</name>
    <name evidence="3" type="ORF">IAD04_02045</name>
</gene>
<dbReference type="GO" id="GO:0052913">
    <property type="term" value="F:16S rRNA (guanine(966)-N(2))-methyltransferase activity"/>
    <property type="evidence" value="ECO:0007669"/>
    <property type="project" value="UniProtKB-EC"/>
</dbReference>
<protein>
    <submittedName>
        <fullName evidence="3">16S rRNA (Guanine(966)-N(2))-methyltransferase RsmD</fullName>
        <ecNumber evidence="3">2.1.1.171</ecNumber>
    </submittedName>
</protein>
<dbReference type="PANTHER" id="PTHR43542:SF1">
    <property type="entry name" value="METHYLTRANSFERASE"/>
    <property type="match status" value="1"/>
</dbReference>
<evidence type="ECO:0000256" key="1">
    <source>
        <dbReference type="ARBA" id="ARBA00022603"/>
    </source>
</evidence>
<reference evidence="3" key="2">
    <citation type="journal article" date="2021" name="PeerJ">
        <title>Extensive microbial diversity within the chicken gut microbiome revealed by metagenomics and culture.</title>
        <authorList>
            <person name="Gilroy R."/>
            <person name="Ravi A."/>
            <person name="Getino M."/>
            <person name="Pursley I."/>
            <person name="Horton D.L."/>
            <person name="Alikhan N.F."/>
            <person name="Baker D."/>
            <person name="Gharbi K."/>
            <person name="Hall N."/>
            <person name="Watson M."/>
            <person name="Adriaenssens E.M."/>
            <person name="Foster-Nyarko E."/>
            <person name="Jarju S."/>
            <person name="Secka A."/>
            <person name="Antonio M."/>
            <person name="Oren A."/>
            <person name="Chaudhuri R.R."/>
            <person name="La Ragione R."/>
            <person name="Hildebrand F."/>
            <person name="Pallen M.J."/>
        </authorList>
    </citation>
    <scope>NUCLEOTIDE SEQUENCE</scope>
    <source>
        <strain evidence="3">14508</strain>
    </source>
</reference>
<proteinExistence type="predicted"/>
<evidence type="ECO:0000256" key="2">
    <source>
        <dbReference type="ARBA" id="ARBA00022679"/>
    </source>
</evidence>
<dbReference type="EC" id="2.1.1.171" evidence="3"/>
<accession>A0A9D1G7V4</accession>
<comment type="caution">
    <text evidence="3">The sequence shown here is derived from an EMBL/GenBank/DDBJ whole genome shotgun (WGS) entry which is preliminary data.</text>
</comment>
<dbReference type="SUPFAM" id="SSF53335">
    <property type="entry name" value="S-adenosyl-L-methionine-dependent methyltransferases"/>
    <property type="match status" value="1"/>
</dbReference>
<evidence type="ECO:0000313" key="3">
    <source>
        <dbReference type="EMBL" id="HIT17147.1"/>
    </source>
</evidence>
<dbReference type="InterPro" id="IPR004398">
    <property type="entry name" value="RNA_MeTrfase_RsmD"/>
</dbReference>
<keyword evidence="2 3" id="KW-0808">Transferase</keyword>
<reference evidence="3" key="1">
    <citation type="submission" date="2020-10" db="EMBL/GenBank/DDBJ databases">
        <authorList>
            <person name="Gilroy R."/>
        </authorList>
    </citation>
    <scope>NUCLEOTIDE SEQUENCE</scope>
    <source>
        <strain evidence="3">14508</strain>
    </source>
</reference>
<name>A0A9D1G7V4_9FIRM</name>
<dbReference type="InterPro" id="IPR029063">
    <property type="entry name" value="SAM-dependent_MTases_sf"/>
</dbReference>
<dbReference type="PANTHER" id="PTHR43542">
    <property type="entry name" value="METHYLTRANSFERASE"/>
    <property type="match status" value="1"/>
</dbReference>
<organism evidence="3 4">
    <name type="scientific">Candidatus Caccosoma faecigallinarum</name>
    <dbReference type="NCBI Taxonomy" id="2840720"/>
    <lineage>
        <taxon>Bacteria</taxon>
        <taxon>Bacillati</taxon>
        <taxon>Bacillota</taxon>
        <taxon>Bacillota incertae sedis</taxon>
        <taxon>Candidatus Caccosoma</taxon>
    </lineage>
</organism>
<dbReference type="NCBIfam" id="TIGR00095">
    <property type="entry name" value="16S rRNA (guanine(966)-N(2))-methyltransferase RsmD"/>
    <property type="match status" value="1"/>
</dbReference>
<dbReference type="Proteomes" id="UP000886893">
    <property type="component" value="Unassembled WGS sequence"/>
</dbReference>
<dbReference type="EMBL" id="DVKI01000064">
    <property type="protein sequence ID" value="HIT17147.1"/>
    <property type="molecule type" value="Genomic_DNA"/>
</dbReference>
<keyword evidence="1 3" id="KW-0489">Methyltransferase</keyword>
<evidence type="ECO:0000313" key="4">
    <source>
        <dbReference type="Proteomes" id="UP000886893"/>
    </source>
</evidence>